<dbReference type="InterPro" id="IPR036872">
    <property type="entry name" value="CH_dom_sf"/>
</dbReference>
<feature type="domain" description="Calponin-homology (CH)" evidence="2">
    <location>
        <begin position="14"/>
        <end position="119"/>
    </location>
</feature>
<dbReference type="EMBL" id="HBEY01046417">
    <property type="protein sequence ID" value="CAD8618873.1"/>
    <property type="molecule type" value="Transcribed_RNA"/>
</dbReference>
<dbReference type="PROSITE" id="PS50021">
    <property type="entry name" value="CH"/>
    <property type="match status" value="1"/>
</dbReference>
<dbReference type="Gene3D" id="1.10.418.10">
    <property type="entry name" value="Calponin-like domain"/>
    <property type="match status" value="1"/>
</dbReference>
<dbReference type="InterPro" id="IPR001715">
    <property type="entry name" value="CH_dom"/>
</dbReference>
<feature type="region of interest" description="Disordered" evidence="1">
    <location>
        <begin position="136"/>
        <end position="158"/>
    </location>
</feature>
<accession>A0A7S0LPK5</accession>
<dbReference type="Pfam" id="PF00307">
    <property type="entry name" value="CH"/>
    <property type="match status" value="1"/>
</dbReference>
<dbReference type="InterPro" id="IPR027328">
    <property type="entry name" value="MAPRE"/>
</dbReference>
<evidence type="ECO:0000259" key="2">
    <source>
        <dbReference type="PROSITE" id="PS50021"/>
    </source>
</evidence>
<name>A0A7S0LPK5_9EUKA</name>
<sequence>MHRKQQPFQMSAAHPSRKEIAEWATRTCGERITNLERQCASGVVYCRLLALVQPGALDMAKIKQSPHTLAHETLANYRALQAGLERAGAAPSMMDTEQLVRGHPRATFEMLLHIHSLSDEAREAPPTRSARALRQIDSNTDGSCGSLKRSRDVKAGAPCKRPSEAFLQAHTRLSGLQTNVSASDEQEPAIEQQMSLASDAAPTAATIAQSNAIWEALARAREQLRLSRAEVVHLAAERDFYYGKLEQIEAEAMSVPQVGSGCLLKILHAAETEVGADGCAMAM</sequence>
<evidence type="ECO:0000313" key="3">
    <source>
        <dbReference type="EMBL" id="CAD8618873.1"/>
    </source>
</evidence>
<evidence type="ECO:0000256" key="1">
    <source>
        <dbReference type="SAM" id="MobiDB-lite"/>
    </source>
</evidence>
<dbReference type="AlphaFoldDB" id="A0A7S0LPK5"/>
<organism evidence="3">
    <name type="scientific">Coccolithus braarudii</name>
    <dbReference type="NCBI Taxonomy" id="221442"/>
    <lineage>
        <taxon>Eukaryota</taxon>
        <taxon>Haptista</taxon>
        <taxon>Haptophyta</taxon>
        <taxon>Prymnesiophyceae</taxon>
        <taxon>Coccolithales</taxon>
        <taxon>Coccolithaceae</taxon>
        <taxon>Coccolithus</taxon>
    </lineage>
</organism>
<proteinExistence type="predicted"/>
<dbReference type="SUPFAM" id="SSF47576">
    <property type="entry name" value="Calponin-homology domain, CH-domain"/>
    <property type="match status" value="1"/>
</dbReference>
<protein>
    <recommendedName>
        <fullName evidence="2">Calponin-homology (CH) domain-containing protein</fullName>
    </recommendedName>
</protein>
<dbReference type="GO" id="GO:0008017">
    <property type="term" value="F:microtubule binding"/>
    <property type="evidence" value="ECO:0007669"/>
    <property type="project" value="InterPro"/>
</dbReference>
<dbReference type="PANTHER" id="PTHR10623">
    <property type="entry name" value="MICROTUBULE-ASSOCIATED PROTEIN RP/EB FAMILY MEMBER"/>
    <property type="match status" value="1"/>
</dbReference>
<reference evidence="3" key="1">
    <citation type="submission" date="2021-01" db="EMBL/GenBank/DDBJ databases">
        <authorList>
            <person name="Corre E."/>
            <person name="Pelletier E."/>
            <person name="Niang G."/>
            <person name="Scheremetjew M."/>
            <person name="Finn R."/>
            <person name="Kale V."/>
            <person name="Holt S."/>
            <person name="Cochrane G."/>
            <person name="Meng A."/>
            <person name="Brown T."/>
            <person name="Cohen L."/>
        </authorList>
    </citation>
    <scope>NUCLEOTIDE SEQUENCE</scope>
    <source>
        <strain evidence="3">PLY182g</strain>
    </source>
</reference>
<gene>
    <name evidence="3" type="ORF">CPEL01642_LOCUS22254</name>
</gene>
<dbReference type="Gene3D" id="1.20.5.1430">
    <property type="match status" value="1"/>
</dbReference>